<dbReference type="SUPFAM" id="SSF52540">
    <property type="entry name" value="P-loop containing nucleoside triphosphate hydrolases"/>
    <property type="match status" value="1"/>
</dbReference>
<keyword evidence="4" id="KW-1185">Reference proteome</keyword>
<dbReference type="GO" id="GO:0005525">
    <property type="term" value="F:GTP binding"/>
    <property type="evidence" value="ECO:0007669"/>
    <property type="project" value="InterPro"/>
</dbReference>
<protein>
    <submittedName>
        <fullName evidence="3">Dynamin family protein</fullName>
    </submittedName>
</protein>
<dbReference type="InterPro" id="IPR051943">
    <property type="entry name" value="TRAFAC_Dynamin-like_GTPase"/>
</dbReference>
<dbReference type="STRING" id="426128.SAMN05660297_03097"/>
<dbReference type="InterPro" id="IPR030381">
    <property type="entry name" value="G_DYNAMIN_dom"/>
</dbReference>
<dbReference type="PROSITE" id="PS51718">
    <property type="entry name" value="G_DYNAMIN_2"/>
    <property type="match status" value="1"/>
</dbReference>
<accession>A0A1I0G8I0</accession>
<evidence type="ECO:0000256" key="1">
    <source>
        <dbReference type="SAM" id="Coils"/>
    </source>
</evidence>
<evidence type="ECO:0000313" key="4">
    <source>
        <dbReference type="Proteomes" id="UP000199568"/>
    </source>
</evidence>
<sequence>MLILLIKANYIKETAFEAENLHRIVCILLPFVKNNIEVIIMLKDLKNHLNLYINCLHQMKDLGKATRNKPIVKKCDDLLERIEGLEFHVAVIGQFKRGKSTLLNYFIGENLLPTGVVPITSIITKVKYGTKPQARIIFEEDIKENVDIHHIDQYISEQKNPKNIKKVAEMELLFPAEILKNGLVLVDTPGIGSTYKHNTEVSYGFLSEADAAIFVISSDAPISEIEIQLLREVKKYMNKLFFIQNKTDYLSKKELEESLSFSIKVIEDAIGIEPIIYPVSAKLAFEGKIENNQEKLRNSGMILFEEALGEFLLNDRGNYLMNSYKTKLISFMDDLAENIHFKLNLLNDSIDALEEKIILFKERLKATSSMKRETMAVVEAELKEIIKIFEGELVSFRQEQSELIKKKLKKAAEDHKEIDSKELDNLLNQQLELEIEQAYETWNKQQETKIRKSYEEITSRFTDKLNETIEEINHVIYDLFKIKVVQSIEDFQLIQKDTFYFKFGDSSHLFFTPKLKDFLFLLPKQMRNKKIISDIVNRVEKEIEKNGNNLKWDYTCKIRDSKYIFESAFEQHIQSITEELVSTIEATVELKQKQDHNVAEEIQLCLERKRMLEQIKNQIVS</sequence>
<reference evidence="3 4" key="1">
    <citation type="submission" date="2016-10" db="EMBL/GenBank/DDBJ databases">
        <authorList>
            <person name="de Groot N.N."/>
        </authorList>
    </citation>
    <scope>NUCLEOTIDE SEQUENCE [LARGE SCALE GENOMIC DNA]</scope>
    <source>
        <strain evidence="3 4">DSM 18979</strain>
    </source>
</reference>
<feature type="coiled-coil region" evidence="1">
    <location>
        <begin position="409"/>
        <end position="448"/>
    </location>
</feature>
<dbReference type="CDD" id="cd09912">
    <property type="entry name" value="DLP_2"/>
    <property type="match status" value="1"/>
</dbReference>
<dbReference type="InterPro" id="IPR027417">
    <property type="entry name" value="P-loop_NTPase"/>
</dbReference>
<proteinExistence type="predicted"/>
<dbReference type="OrthoDB" id="9802035at2"/>
<keyword evidence="1" id="KW-0175">Coiled coil</keyword>
<evidence type="ECO:0000259" key="2">
    <source>
        <dbReference type="PROSITE" id="PS51718"/>
    </source>
</evidence>
<dbReference type="EMBL" id="FOHU01000019">
    <property type="protein sequence ID" value="SET67234.1"/>
    <property type="molecule type" value="Genomic_DNA"/>
</dbReference>
<dbReference type="Gene3D" id="3.40.50.300">
    <property type="entry name" value="P-loop containing nucleotide triphosphate hydrolases"/>
    <property type="match status" value="1"/>
</dbReference>
<dbReference type="AlphaFoldDB" id="A0A1I0G8I0"/>
<dbReference type="Proteomes" id="UP000199568">
    <property type="component" value="Unassembled WGS sequence"/>
</dbReference>
<dbReference type="RefSeq" id="WP_139176472.1">
    <property type="nucleotide sequence ID" value="NZ_FOHU01000019.1"/>
</dbReference>
<dbReference type="PANTHER" id="PTHR43681:SF1">
    <property type="entry name" value="SARCALUMENIN"/>
    <property type="match status" value="1"/>
</dbReference>
<evidence type="ECO:0000313" key="3">
    <source>
        <dbReference type="EMBL" id="SET67234.1"/>
    </source>
</evidence>
<gene>
    <name evidence="3" type="ORF">SAMN05660297_03097</name>
</gene>
<organism evidence="3 4">
    <name type="scientific">Natronincola peptidivorans</name>
    <dbReference type="NCBI Taxonomy" id="426128"/>
    <lineage>
        <taxon>Bacteria</taxon>
        <taxon>Bacillati</taxon>
        <taxon>Bacillota</taxon>
        <taxon>Clostridia</taxon>
        <taxon>Peptostreptococcales</taxon>
        <taxon>Natronincolaceae</taxon>
        <taxon>Natronincola</taxon>
    </lineage>
</organism>
<dbReference type="InterPro" id="IPR045063">
    <property type="entry name" value="Dynamin_N"/>
</dbReference>
<dbReference type="Pfam" id="PF00350">
    <property type="entry name" value="Dynamin_N"/>
    <property type="match status" value="1"/>
</dbReference>
<feature type="domain" description="Dynamin-type G" evidence="2">
    <location>
        <begin position="83"/>
        <end position="321"/>
    </location>
</feature>
<dbReference type="PANTHER" id="PTHR43681">
    <property type="entry name" value="TRANSMEMBRANE GTPASE FZO"/>
    <property type="match status" value="1"/>
</dbReference>
<name>A0A1I0G8I0_9FIRM</name>